<reference evidence="2" key="2">
    <citation type="submission" date="2020-09" db="EMBL/GenBank/DDBJ databases">
        <authorList>
            <person name="Sun Q."/>
            <person name="Ohkuma M."/>
        </authorList>
    </citation>
    <scope>NUCLEOTIDE SEQUENCE</scope>
    <source>
        <strain evidence="2">JCM 4790</strain>
    </source>
</reference>
<dbReference type="InterPro" id="IPR051698">
    <property type="entry name" value="Transposase_11-like"/>
</dbReference>
<reference evidence="2" key="1">
    <citation type="journal article" date="2014" name="Int. J. Syst. Evol. Microbiol.">
        <title>Complete genome sequence of Corynebacterium casei LMG S-19264T (=DSM 44701T), isolated from a smear-ripened cheese.</title>
        <authorList>
            <consortium name="US DOE Joint Genome Institute (JGI-PGF)"/>
            <person name="Walter F."/>
            <person name="Albersmeier A."/>
            <person name="Kalinowski J."/>
            <person name="Ruckert C."/>
        </authorList>
    </citation>
    <scope>NUCLEOTIDE SEQUENCE</scope>
    <source>
        <strain evidence="2">JCM 4790</strain>
    </source>
</reference>
<organism evidence="2 3">
    <name type="scientific">Streptomyces minutiscleroticus</name>
    <dbReference type="NCBI Taxonomy" id="68238"/>
    <lineage>
        <taxon>Bacteria</taxon>
        <taxon>Bacillati</taxon>
        <taxon>Actinomycetota</taxon>
        <taxon>Actinomycetes</taxon>
        <taxon>Kitasatosporales</taxon>
        <taxon>Streptomycetaceae</taxon>
        <taxon>Streptomyces</taxon>
    </lineage>
</organism>
<dbReference type="InterPro" id="IPR047647">
    <property type="entry name" value="ISAs1_transpos"/>
</dbReference>
<dbReference type="PANTHER" id="PTHR30298">
    <property type="entry name" value="H REPEAT-ASSOCIATED PREDICTED TRANSPOSASE"/>
    <property type="match status" value="1"/>
</dbReference>
<dbReference type="GO" id="GO:0004803">
    <property type="term" value="F:transposase activity"/>
    <property type="evidence" value="ECO:0007669"/>
    <property type="project" value="InterPro"/>
</dbReference>
<evidence type="ECO:0000259" key="1">
    <source>
        <dbReference type="Pfam" id="PF01609"/>
    </source>
</evidence>
<dbReference type="InterPro" id="IPR002559">
    <property type="entry name" value="Transposase_11"/>
</dbReference>
<evidence type="ECO:0000313" key="2">
    <source>
        <dbReference type="EMBL" id="GGY18776.1"/>
    </source>
</evidence>
<dbReference type="GO" id="GO:0003677">
    <property type="term" value="F:DNA binding"/>
    <property type="evidence" value="ECO:0007669"/>
    <property type="project" value="InterPro"/>
</dbReference>
<comment type="caution">
    <text evidence="2">The sequence shown here is derived from an EMBL/GenBank/DDBJ whole genome shotgun (WGS) entry which is preliminary data.</text>
</comment>
<gene>
    <name evidence="2" type="ORF">GCM10010358_82350</name>
</gene>
<dbReference type="Proteomes" id="UP000619244">
    <property type="component" value="Unassembled WGS sequence"/>
</dbReference>
<accession>A0A918UAH3</accession>
<dbReference type="RefSeq" id="WP_229919962.1">
    <property type="nucleotide sequence ID" value="NZ_BMVU01000133.1"/>
</dbReference>
<dbReference type="PANTHER" id="PTHR30298:SF0">
    <property type="entry name" value="PROTEIN YBFL-RELATED"/>
    <property type="match status" value="1"/>
</dbReference>
<dbReference type="AlphaFoldDB" id="A0A918UAH3"/>
<proteinExistence type="predicted"/>
<dbReference type="Pfam" id="PF01609">
    <property type="entry name" value="DDE_Tnp_1"/>
    <property type="match status" value="1"/>
</dbReference>
<dbReference type="GO" id="GO:0006313">
    <property type="term" value="P:DNA transposition"/>
    <property type="evidence" value="ECO:0007669"/>
    <property type="project" value="InterPro"/>
</dbReference>
<sequence length="241" mass="27202">MTHDGLALAQRQIDGRNNEIPAPAPLLHSLDLTGAVITADALHTQHVHASYPHERGAHYLAVVKKNHPGLHERVRRLPWRDVRLDHYERARAHHREEIPPQALRAGDTPCLKTAAFAHLDYPHARQALQVVRWRRDRGTGKLTIERAYLVTSLPPGAATGSELAAWIRGHRRIENQLHHVRDRTFHEDASHIRTRHLPRVMAGLRNLAIGVHRQDGHANIAAALRRTGRDHQRPLTALGPT</sequence>
<feature type="domain" description="Transposase IS4-like" evidence="1">
    <location>
        <begin position="3"/>
        <end position="208"/>
    </location>
</feature>
<dbReference type="NCBIfam" id="NF033564">
    <property type="entry name" value="transpos_ISAs1"/>
    <property type="match status" value="1"/>
</dbReference>
<keyword evidence="3" id="KW-1185">Reference proteome</keyword>
<dbReference type="EMBL" id="BMVU01000133">
    <property type="protein sequence ID" value="GGY18776.1"/>
    <property type="molecule type" value="Genomic_DNA"/>
</dbReference>
<protein>
    <recommendedName>
        <fullName evidence="1">Transposase IS4-like domain-containing protein</fullName>
    </recommendedName>
</protein>
<name>A0A918UAH3_9ACTN</name>
<evidence type="ECO:0000313" key="3">
    <source>
        <dbReference type="Proteomes" id="UP000619244"/>
    </source>
</evidence>